<dbReference type="Proteomes" id="UP001144256">
    <property type="component" value="Unassembled WGS sequence"/>
</dbReference>
<evidence type="ECO:0008006" key="8">
    <source>
        <dbReference type="Google" id="ProtNLM"/>
    </source>
</evidence>
<proteinExistence type="predicted"/>
<keyword evidence="3 5" id="KW-1133">Transmembrane helix</keyword>
<name>A0A9W5YFI9_9FIRM</name>
<keyword evidence="7" id="KW-1185">Reference proteome</keyword>
<comment type="caution">
    <text evidence="6">The sequence shown here is derived from an EMBL/GenBank/DDBJ whole genome shotgun (WGS) entry which is preliminary data.</text>
</comment>
<evidence type="ECO:0000313" key="6">
    <source>
        <dbReference type="EMBL" id="GKX31826.1"/>
    </source>
</evidence>
<evidence type="ECO:0000256" key="1">
    <source>
        <dbReference type="ARBA" id="ARBA00004141"/>
    </source>
</evidence>
<feature type="transmembrane region" description="Helical" evidence="5">
    <location>
        <begin position="6"/>
        <end position="21"/>
    </location>
</feature>
<dbReference type="GO" id="GO:0009403">
    <property type="term" value="P:toxin biosynthetic process"/>
    <property type="evidence" value="ECO:0007669"/>
    <property type="project" value="InterPro"/>
</dbReference>
<comment type="subcellular location">
    <subcellularLocation>
        <location evidence="1">Membrane</location>
        <topology evidence="1">Multi-pass membrane protein</topology>
    </subcellularLocation>
</comment>
<dbReference type="RefSeq" id="WP_281819139.1">
    <property type="nucleotide sequence ID" value="NZ_BRLB01000022.1"/>
</dbReference>
<feature type="transmembrane region" description="Helical" evidence="5">
    <location>
        <begin position="173"/>
        <end position="194"/>
    </location>
</feature>
<evidence type="ECO:0000256" key="2">
    <source>
        <dbReference type="ARBA" id="ARBA00022692"/>
    </source>
</evidence>
<keyword evidence="4 5" id="KW-0472">Membrane</keyword>
<evidence type="ECO:0000256" key="5">
    <source>
        <dbReference type="SAM" id="Phobius"/>
    </source>
</evidence>
<accession>A0A9W5YFI9</accession>
<dbReference type="PANTHER" id="PTHR37306:SF1">
    <property type="entry name" value="COLICIN V PRODUCTION PROTEIN"/>
    <property type="match status" value="1"/>
</dbReference>
<reference evidence="6" key="1">
    <citation type="submission" date="2022-06" db="EMBL/GenBank/DDBJ databases">
        <title>Vallitalea longa sp. nov., an anaerobic bacterium isolated from marine sediment.</title>
        <authorList>
            <person name="Hirano S."/>
            <person name="Terahara T."/>
            <person name="Mori K."/>
            <person name="Hamada M."/>
            <person name="Matsumoto R."/>
            <person name="Kobayashi T."/>
        </authorList>
    </citation>
    <scope>NUCLEOTIDE SEQUENCE</scope>
    <source>
        <strain evidence="6">SH18-1</strain>
    </source>
</reference>
<gene>
    <name evidence="6" type="ORF">SH1V18_43060</name>
</gene>
<evidence type="ECO:0000256" key="4">
    <source>
        <dbReference type="ARBA" id="ARBA00023136"/>
    </source>
</evidence>
<dbReference type="PANTHER" id="PTHR37306">
    <property type="entry name" value="COLICIN V PRODUCTION PROTEIN"/>
    <property type="match status" value="1"/>
</dbReference>
<dbReference type="AlphaFoldDB" id="A0A9W5YFI9"/>
<dbReference type="InterPro" id="IPR003825">
    <property type="entry name" value="Colicin-V_CvpA"/>
</dbReference>
<protein>
    <recommendedName>
        <fullName evidence="8">Colicin V production protein</fullName>
    </recommendedName>
</protein>
<evidence type="ECO:0000313" key="7">
    <source>
        <dbReference type="Proteomes" id="UP001144256"/>
    </source>
</evidence>
<sequence>MTWLDIVVIGIIVVCAIISYNRGLIKTLFSFVSLIISVVVTMYLYPLVSQFLIKNTGVYVSIKSSIIGLLNLNNTTQNVNSTGEQINFINQLNLPEQFKHLLVTNNNSEVYNLLNVNSIGEYIGGLIATLIINILCFLGVFIIVTILVKLLINILDLVSKLPVLNQINKMGGLILGAVKGVIIVWVLFLVMSLMSANPNVNNVFETLKVSEVASVLYNNNLLMNIVTNIKRSII</sequence>
<feature type="transmembrane region" description="Helical" evidence="5">
    <location>
        <begin position="28"/>
        <end position="45"/>
    </location>
</feature>
<evidence type="ECO:0000256" key="3">
    <source>
        <dbReference type="ARBA" id="ARBA00022989"/>
    </source>
</evidence>
<dbReference type="Pfam" id="PF02674">
    <property type="entry name" value="Colicin_V"/>
    <property type="match status" value="2"/>
</dbReference>
<dbReference type="EMBL" id="BRLB01000022">
    <property type="protein sequence ID" value="GKX31826.1"/>
    <property type="molecule type" value="Genomic_DNA"/>
</dbReference>
<dbReference type="GO" id="GO:0016020">
    <property type="term" value="C:membrane"/>
    <property type="evidence" value="ECO:0007669"/>
    <property type="project" value="UniProtKB-SubCell"/>
</dbReference>
<feature type="transmembrane region" description="Helical" evidence="5">
    <location>
        <begin position="122"/>
        <end position="152"/>
    </location>
</feature>
<keyword evidence="2 5" id="KW-0812">Transmembrane</keyword>
<organism evidence="6 7">
    <name type="scientific">Vallitalea longa</name>
    <dbReference type="NCBI Taxonomy" id="2936439"/>
    <lineage>
        <taxon>Bacteria</taxon>
        <taxon>Bacillati</taxon>
        <taxon>Bacillota</taxon>
        <taxon>Clostridia</taxon>
        <taxon>Lachnospirales</taxon>
        <taxon>Vallitaleaceae</taxon>
        <taxon>Vallitalea</taxon>
    </lineage>
</organism>